<dbReference type="SUPFAM" id="SSF46785">
    <property type="entry name" value="Winged helix' DNA-binding domain"/>
    <property type="match status" value="1"/>
</dbReference>
<dbReference type="SMART" id="SM00345">
    <property type="entry name" value="HTH_GNTR"/>
    <property type="match status" value="1"/>
</dbReference>
<keyword evidence="1" id="KW-0805">Transcription regulation</keyword>
<dbReference type="Pfam" id="PF07702">
    <property type="entry name" value="UTRA"/>
    <property type="match status" value="1"/>
</dbReference>
<name>A0A853CXJ6_9MICO</name>
<dbReference type="Pfam" id="PF00392">
    <property type="entry name" value="GntR"/>
    <property type="match status" value="1"/>
</dbReference>
<dbReference type="InterPro" id="IPR000524">
    <property type="entry name" value="Tscrpt_reg_HTH_GntR"/>
</dbReference>
<gene>
    <name evidence="5" type="ORF">HNR13_003529</name>
</gene>
<feature type="domain" description="HTH gntR-type" evidence="4">
    <location>
        <begin position="21"/>
        <end position="89"/>
    </location>
</feature>
<dbReference type="PROSITE" id="PS50949">
    <property type="entry name" value="HTH_GNTR"/>
    <property type="match status" value="1"/>
</dbReference>
<dbReference type="SUPFAM" id="SSF64288">
    <property type="entry name" value="Chorismate lyase-like"/>
    <property type="match status" value="1"/>
</dbReference>
<dbReference type="InterPro" id="IPR028978">
    <property type="entry name" value="Chorismate_lyase_/UTRA_dom_sf"/>
</dbReference>
<dbReference type="PANTHER" id="PTHR44846">
    <property type="entry name" value="MANNOSYL-D-GLYCERATE TRANSPORT/METABOLISM SYSTEM REPRESSOR MNGR-RELATED"/>
    <property type="match status" value="1"/>
</dbReference>
<dbReference type="PRINTS" id="PR00035">
    <property type="entry name" value="HTHGNTR"/>
</dbReference>
<dbReference type="GO" id="GO:0003677">
    <property type="term" value="F:DNA binding"/>
    <property type="evidence" value="ECO:0007669"/>
    <property type="project" value="UniProtKB-KW"/>
</dbReference>
<dbReference type="Gene3D" id="3.40.1410.10">
    <property type="entry name" value="Chorismate lyase-like"/>
    <property type="match status" value="1"/>
</dbReference>
<accession>A0A853CXJ6</accession>
<dbReference type="InterPro" id="IPR036390">
    <property type="entry name" value="WH_DNA-bd_sf"/>
</dbReference>
<protein>
    <submittedName>
        <fullName evidence="5">GntR family transcriptional regulator</fullName>
    </submittedName>
</protein>
<dbReference type="SMART" id="SM00866">
    <property type="entry name" value="UTRA"/>
    <property type="match status" value="1"/>
</dbReference>
<evidence type="ECO:0000313" key="5">
    <source>
        <dbReference type="EMBL" id="NYJ25242.1"/>
    </source>
</evidence>
<evidence type="ECO:0000313" key="6">
    <source>
        <dbReference type="Proteomes" id="UP000578352"/>
    </source>
</evidence>
<evidence type="ECO:0000256" key="3">
    <source>
        <dbReference type="ARBA" id="ARBA00023163"/>
    </source>
</evidence>
<comment type="caution">
    <text evidence="5">The sequence shown here is derived from an EMBL/GenBank/DDBJ whole genome shotgun (WGS) entry which is preliminary data.</text>
</comment>
<evidence type="ECO:0000256" key="1">
    <source>
        <dbReference type="ARBA" id="ARBA00023015"/>
    </source>
</evidence>
<evidence type="ECO:0000259" key="4">
    <source>
        <dbReference type="PROSITE" id="PS50949"/>
    </source>
</evidence>
<organism evidence="5 6">
    <name type="scientific">Leifsonia shinshuensis</name>
    <dbReference type="NCBI Taxonomy" id="150026"/>
    <lineage>
        <taxon>Bacteria</taxon>
        <taxon>Bacillati</taxon>
        <taxon>Actinomycetota</taxon>
        <taxon>Actinomycetes</taxon>
        <taxon>Micrococcales</taxon>
        <taxon>Microbacteriaceae</taxon>
        <taxon>Leifsonia</taxon>
    </lineage>
</organism>
<dbReference type="AlphaFoldDB" id="A0A853CXJ6"/>
<dbReference type="CDD" id="cd07377">
    <property type="entry name" value="WHTH_GntR"/>
    <property type="match status" value="1"/>
</dbReference>
<keyword evidence="3" id="KW-0804">Transcription</keyword>
<proteinExistence type="predicted"/>
<dbReference type="GO" id="GO:0003700">
    <property type="term" value="F:DNA-binding transcription factor activity"/>
    <property type="evidence" value="ECO:0007669"/>
    <property type="project" value="InterPro"/>
</dbReference>
<dbReference type="Proteomes" id="UP000578352">
    <property type="component" value="Unassembled WGS sequence"/>
</dbReference>
<reference evidence="5 6" key="1">
    <citation type="submission" date="2020-07" db="EMBL/GenBank/DDBJ databases">
        <title>Sequencing the genomes of 1000 actinobacteria strains.</title>
        <authorList>
            <person name="Klenk H.-P."/>
        </authorList>
    </citation>
    <scope>NUCLEOTIDE SEQUENCE [LARGE SCALE GENOMIC DNA]</scope>
    <source>
        <strain evidence="5 6">DSM 15165</strain>
    </source>
</reference>
<sequence>MALHAEAEEFLSRPLERRMAIPLRVEVYTRLTEAIRAGVFPESSLMPSESEIGAALGVSRTVVREAMLLLAEDGFVNSVRGVGRVVSGRLPETGLEKLRPFEEASGDAGRLRRTQHRAEPASADFVASGLGLAPNEPTWLFESVILNGSTPSALLQEHLPGGAVLRRLSPELAEAIEQDTGAGSSALRTLLDALGARLGPAQSRLSVGAVGASRGAVLGLDATAPVLIITQTLECSGRPIYLAKILVDTAAMTPTIVQAL</sequence>
<evidence type="ECO:0000256" key="2">
    <source>
        <dbReference type="ARBA" id="ARBA00023125"/>
    </source>
</evidence>
<dbReference type="Gene3D" id="1.10.10.10">
    <property type="entry name" value="Winged helix-like DNA-binding domain superfamily/Winged helix DNA-binding domain"/>
    <property type="match status" value="1"/>
</dbReference>
<dbReference type="EMBL" id="JACCFL010000001">
    <property type="protein sequence ID" value="NYJ25242.1"/>
    <property type="molecule type" value="Genomic_DNA"/>
</dbReference>
<dbReference type="PANTHER" id="PTHR44846:SF17">
    <property type="entry name" value="GNTR-FAMILY TRANSCRIPTIONAL REGULATOR"/>
    <property type="match status" value="1"/>
</dbReference>
<keyword evidence="2" id="KW-0238">DNA-binding</keyword>
<dbReference type="GO" id="GO:0045892">
    <property type="term" value="P:negative regulation of DNA-templated transcription"/>
    <property type="evidence" value="ECO:0007669"/>
    <property type="project" value="TreeGrafter"/>
</dbReference>
<dbReference type="InterPro" id="IPR011663">
    <property type="entry name" value="UTRA"/>
</dbReference>
<dbReference type="InterPro" id="IPR036388">
    <property type="entry name" value="WH-like_DNA-bd_sf"/>
</dbReference>
<dbReference type="RefSeq" id="WP_179607878.1">
    <property type="nucleotide sequence ID" value="NZ_BAABEH010000001.1"/>
</dbReference>
<dbReference type="InterPro" id="IPR050679">
    <property type="entry name" value="Bact_HTH_transcr_reg"/>
</dbReference>